<name>A0A4R9AAW0_9MICO</name>
<dbReference type="EMBL" id="SOHE01000006">
    <property type="protein sequence ID" value="TFD55554.1"/>
    <property type="molecule type" value="Genomic_DNA"/>
</dbReference>
<organism evidence="1 2">
    <name type="scientific">Cryobacterium frigoriphilum</name>
    <dbReference type="NCBI Taxonomy" id="1259150"/>
    <lineage>
        <taxon>Bacteria</taxon>
        <taxon>Bacillati</taxon>
        <taxon>Actinomycetota</taxon>
        <taxon>Actinomycetes</taxon>
        <taxon>Micrococcales</taxon>
        <taxon>Microbacteriaceae</taxon>
        <taxon>Cryobacterium</taxon>
    </lineage>
</organism>
<comment type="caution">
    <text evidence="1">The sequence shown here is derived from an EMBL/GenBank/DDBJ whole genome shotgun (WGS) entry which is preliminary data.</text>
</comment>
<dbReference type="Proteomes" id="UP000297447">
    <property type="component" value="Unassembled WGS sequence"/>
</dbReference>
<dbReference type="OrthoDB" id="5110853at2"/>
<proteinExistence type="predicted"/>
<protein>
    <submittedName>
        <fullName evidence="1">Uncharacterized protein</fullName>
    </submittedName>
</protein>
<keyword evidence="2" id="KW-1185">Reference proteome</keyword>
<evidence type="ECO:0000313" key="2">
    <source>
        <dbReference type="Proteomes" id="UP000297447"/>
    </source>
</evidence>
<reference evidence="1 2" key="1">
    <citation type="submission" date="2019-03" db="EMBL/GenBank/DDBJ databases">
        <title>Genomics of glacier-inhabiting Cryobacterium strains.</title>
        <authorList>
            <person name="Liu Q."/>
            <person name="Xin Y.-H."/>
        </authorList>
    </citation>
    <scope>NUCLEOTIDE SEQUENCE [LARGE SCALE GENOMIC DNA]</scope>
    <source>
        <strain evidence="1 2">Hh14</strain>
    </source>
</reference>
<gene>
    <name evidence="1" type="ORF">E3T55_01005</name>
</gene>
<sequence>MANYRPVGDDFVRPTPPRLGRIAALEVQAGISEGALELPSLLDPVGPIDFVDVSYEIRGGAEHGRGLTGAVRTFLHPEDTSWASVERLAASHVCDRVRFDTREVTEPVPEWERVVVRVDGTKLAARYSICSGYEAVAFRAGDRIVSSVFSVFDASLFDSSFRTFIWPRPGSSHE</sequence>
<dbReference type="RefSeq" id="WP_134517720.1">
    <property type="nucleotide sequence ID" value="NZ_SOHE01000006.1"/>
</dbReference>
<evidence type="ECO:0000313" key="1">
    <source>
        <dbReference type="EMBL" id="TFD55554.1"/>
    </source>
</evidence>
<dbReference type="AlphaFoldDB" id="A0A4R9AAW0"/>
<accession>A0A4R9AAW0</accession>